<reference evidence="1 2" key="1">
    <citation type="submission" date="2020-08" db="EMBL/GenBank/DDBJ databases">
        <title>Genomic Encyclopedia of Type Strains, Phase III (KMG-III): the genomes of soil and plant-associated and newly described type strains.</title>
        <authorList>
            <person name="Whitman W."/>
        </authorList>
    </citation>
    <scope>NUCLEOTIDE SEQUENCE [LARGE SCALE GENOMIC DNA]</scope>
    <source>
        <strain evidence="1 2">CECT 5831</strain>
    </source>
</reference>
<dbReference type="EMBL" id="JACHXJ010000003">
    <property type="protein sequence ID" value="MBB3129375.1"/>
    <property type="molecule type" value="Genomic_DNA"/>
</dbReference>
<organism evidence="1 2">
    <name type="scientific">Paenibacillus rhizosphaerae</name>
    <dbReference type="NCBI Taxonomy" id="297318"/>
    <lineage>
        <taxon>Bacteria</taxon>
        <taxon>Bacillati</taxon>
        <taxon>Bacillota</taxon>
        <taxon>Bacilli</taxon>
        <taxon>Bacillales</taxon>
        <taxon>Paenibacillaceae</taxon>
        <taxon>Paenibacillus</taxon>
    </lineage>
</organism>
<evidence type="ECO:0000313" key="2">
    <source>
        <dbReference type="Proteomes" id="UP000517523"/>
    </source>
</evidence>
<dbReference type="Proteomes" id="UP000517523">
    <property type="component" value="Unassembled WGS sequence"/>
</dbReference>
<gene>
    <name evidence="1" type="ORF">FHS19_004050</name>
</gene>
<name>A0A839TRK5_9BACL</name>
<protein>
    <submittedName>
        <fullName evidence="1">Uncharacterized protein</fullName>
    </submittedName>
</protein>
<evidence type="ECO:0000313" key="1">
    <source>
        <dbReference type="EMBL" id="MBB3129375.1"/>
    </source>
</evidence>
<proteinExistence type="predicted"/>
<sequence>MRCFSKFYHISEGSRNYNFVSPLLIIYNPMQGRYLTPPENFVGNRPILSKAFFLEKMGPGKELANFDFTRRNLYNDSNGYNPFIKN</sequence>
<comment type="caution">
    <text evidence="1">The sequence shown here is derived from an EMBL/GenBank/DDBJ whole genome shotgun (WGS) entry which is preliminary data.</text>
</comment>
<dbReference type="AlphaFoldDB" id="A0A839TRK5"/>
<accession>A0A839TRK5</accession>